<evidence type="ECO:0000256" key="1">
    <source>
        <dbReference type="SAM" id="MobiDB-lite"/>
    </source>
</evidence>
<dbReference type="Proteomes" id="UP001285441">
    <property type="component" value="Unassembled WGS sequence"/>
</dbReference>
<feature type="compositionally biased region" description="Low complexity" evidence="1">
    <location>
        <begin position="383"/>
        <end position="392"/>
    </location>
</feature>
<reference evidence="2" key="1">
    <citation type="journal article" date="2023" name="Mol. Phylogenet. Evol.">
        <title>Genome-scale phylogeny and comparative genomics of the fungal order Sordariales.</title>
        <authorList>
            <person name="Hensen N."/>
            <person name="Bonometti L."/>
            <person name="Westerberg I."/>
            <person name="Brannstrom I.O."/>
            <person name="Guillou S."/>
            <person name="Cros-Aarteil S."/>
            <person name="Calhoun S."/>
            <person name="Haridas S."/>
            <person name="Kuo A."/>
            <person name="Mondo S."/>
            <person name="Pangilinan J."/>
            <person name="Riley R."/>
            <person name="LaButti K."/>
            <person name="Andreopoulos B."/>
            <person name="Lipzen A."/>
            <person name="Chen C."/>
            <person name="Yan M."/>
            <person name="Daum C."/>
            <person name="Ng V."/>
            <person name="Clum A."/>
            <person name="Steindorff A."/>
            <person name="Ohm R.A."/>
            <person name="Martin F."/>
            <person name="Silar P."/>
            <person name="Natvig D.O."/>
            <person name="Lalanne C."/>
            <person name="Gautier V."/>
            <person name="Ament-Velasquez S.L."/>
            <person name="Kruys A."/>
            <person name="Hutchinson M.I."/>
            <person name="Powell A.J."/>
            <person name="Barry K."/>
            <person name="Miller A.N."/>
            <person name="Grigoriev I.V."/>
            <person name="Debuchy R."/>
            <person name="Gladieux P."/>
            <person name="Hiltunen Thoren M."/>
            <person name="Johannesson H."/>
        </authorList>
    </citation>
    <scope>NUCLEOTIDE SEQUENCE</scope>
    <source>
        <strain evidence="2">CBS 232.78</strain>
    </source>
</reference>
<comment type="caution">
    <text evidence="2">The sequence shown here is derived from an EMBL/GenBank/DDBJ whole genome shotgun (WGS) entry which is preliminary data.</text>
</comment>
<feature type="compositionally biased region" description="Low complexity" evidence="1">
    <location>
        <begin position="300"/>
        <end position="311"/>
    </location>
</feature>
<evidence type="ECO:0000313" key="2">
    <source>
        <dbReference type="EMBL" id="KAK3381869.1"/>
    </source>
</evidence>
<accession>A0AAE0NI41</accession>
<proteinExistence type="predicted"/>
<dbReference type="AlphaFoldDB" id="A0AAE0NI41"/>
<dbReference type="EMBL" id="JAULSW010000005">
    <property type="protein sequence ID" value="KAK3381869.1"/>
    <property type="molecule type" value="Genomic_DNA"/>
</dbReference>
<feature type="compositionally biased region" description="Polar residues" evidence="1">
    <location>
        <begin position="288"/>
        <end position="297"/>
    </location>
</feature>
<feature type="region of interest" description="Disordered" evidence="1">
    <location>
        <begin position="228"/>
        <end position="335"/>
    </location>
</feature>
<gene>
    <name evidence="2" type="ORF">B0H63DRAFT_451159</name>
</gene>
<keyword evidence="3" id="KW-1185">Reference proteome</keyword>
<name>A0AAE0NI41_9PEZI</name>
<sequence>MAQATAPVWSQNPPNPPVFSIDPNSPGVPDMTLNRHGTYFYSLEIGPLRMKSILGAPPVPTYRNEPGTMRMMTPEWLEPYYEFLVGVCEYPYEGQQKQAILDELMLCHRGPVLNNTWPFRALVWVERLDPLLKKLLAFTADCKDWKEAKEKKGNPPEEFDPEEAGAMIRAMFILGNQVTEKGKQHKAVVHFCFSLQRLGKIRAACLQLTAMEIGMPYDDRERDFWKGYPGFPKLDSEEDATGSPSSSSGGQPNSDAAGSTSSSSGQPDADSAGSPSSSSGQSEADAAVSTSSLSSAQPEVDVAVSPSSSSVEPNGATLRVNSGAKVGNLPEAGKLEDRVFFTIPGSLHKAPAEMQREACPSQLIEKGKQVTDAMTSLPGGGPSSSSSFSSTSKMVLRSAKRSHHNVGSDESEGGQQDTTNVKRRRNNSSPNLASDNYADAGFPSALQG</sequence>
<evidence type="ECO:0000313" key="3">
    <source>
        <dbReference type="Proteomes" id="UP001285441"/>
    </source>
</evidence>
<protein>
    <submittedName>
        <fullName evidence="2">Uncharacterized protein</fullName>
    </submittedName>
</protein>
<reference evidence="2" key="2">
    <citation type="submission" date="2023-06" db="EMBL/GenBank/DDBJ databases">
        <authorList>
            <consortium name="Lawrence Berkeley National Laboratory"/>
            <person name="Haridas S."/>
            <person name="Hensen N."/>
            <person name="Bonometti L."/>
            <person name="Westerberg I."/>
            <person name="Brannstrom I.O."/>
            <person name="Guillou S."/>
            <person name="Cros-Aarteil S."/>
            <person name="Calhoun S."/>
            <person name="Kuo A."/>
            <person name="Mondo S."/>
            <person name="Pangilinan J."/>
            <person name="Riley R."/>
            <person name="LaButti K."/>
            <person name="Andreopoulos B."/>
            <person name="Lipzen A."/>
            <person name="Chen C."/>
            <person name="Yanf M."/>
            <person name="Daum C."/>
            <person name="Ng V."/>
            <person name="Clum A."/>
            <person name="Steindorff A."/>
            <person name="Ohm R."/>
            <person name="Martin F."/>
            <person name="Silar P."/>
            <person name="Natvig D."/>
            <person name="Lalanne C."/>
            <person name="Gautier V."/>
            <person name="Ament-velasquez S.L."/>
            <person name="Kruys A."/>
            <person name="Hutchinson M.I."/>
            <person name="Powell A.J."/>
            <person name="Barry K."/>
            <person name="Miller A.N."/>
            <person name="Grigoriev I.V."/>
            <person name="Debuchy R."/>
            <person name="Gladieux P."/>
            <person name="Thoren M.H."/>
            <person name="Johannesson H."/>
        </authorList>
    </citation>
    <scope>NUCLEOTIDE SEQUENCE</scope>
    <source>
        <strain evidence="2">CBS 232.78</strain>
    </source>
</reference>
<organism evidence="2 3">
    <name type="scientific">Podospora didyma</name>
    <dbReference type="NCBI Taxonomy" id="330526"/>
    <lineage>
        <taxon>Eukaryota</taxon>
        <taxon>Fungi</taxon>
        <taxon>Dikarya</taxon>
        <taxon>Ascomycota</taxon>
        <taxon>Pezizomycotina</taxon>
        <taxon>Sordariomycetes</taxon>
        <taxon>Sordariomycetidae</taxon>
        <taxon>Sordariales</taxon>
        <taxon>Podosporaceae</taxon>
        <taxon>Podospora</taxon>
    </lineage>
</organism>
<feature type="compositionally biased region" description="Low complexity" evidence="1">
    <location>
        <begin position="242"/>
        <end position="282"/>
    </location>
</feature>
<feature type="region of interest" description="Disordered" evidence="1">
    <location>
        <begin position="364"/>
        <end position="448"/>
    </location>
</feature>